<reference evidence="11 12" key="1">
    <citation type="submission" date="2015-06" db="EMBL/GenBank/DDBJ databases">
        <title>Draft genome sequence of beer spoilage bacterium Megasphaera cerevisiae type strain 20462.</title>
        <authorList>
            <person name="Kutumbaka K."/>
            <person name="Pasmowitz J."/>
            <person name="Mategko J."/>
            <person name="Reyes D."/>
            <person name="Friedrich A."/>
            <person name="Han S."/>
            <person name="Martens-Habbena W."/>
            <person name="Neal-McKinney J."/>
            <person name="Janagama H.K."/>
            <person name="Nadala C."/>
            <person name="Samadpour M."/>
        </authorList>
    </citation>
    <scope>NUCLEOTIDE SEQUENCE [LARGE SCALE GENOMIC DNA]</scope>
    <source>
        <strain evidence="11 12">DSM 20462</strain>
    </source>
</reference>
<evidence type="ECO:0000313" key="12">
    <source>
        <dbReference type="Proteomes" id="UP000036503"/>
    </source>
</evidence>
<accession>A0A0J6WUS5</accession>
<evidence type="ECO:0000259" key="10">
    <source>
        <dbReference type="PROSITE" id="PS51779"/>
    </source>
</evidence>
<keyword evidence="12" id="KW-1185">Reference proteome</keyword>
<dbReference type="PANTHER" id="PTHR37820">
    <property type="entry name" value="CELL DIVISION PROTEIN DIVIB"/>
    <property type="match status" value="1"/>
</dbReference>
<keyword evidence="4 9" id="KW-0812">Transmembrane</keyword>
<dbReference type="GO" id="GO:0005886">
    <property type="term" value="C:plasma membrane"/>
    <property type="evidence" value="ECO:0007669"/>
    <property type="project" value="TreeGrafter"/>
</dbReference>
<keyword evidence="3 11" id="KW-0132">Cell division</keyword>
<dbReference type="PATRIC" id="fig|1122219.3.peg.2022"/>
<feature type="domain" description="POTRA" evidence="10">
    <location>
        <begin position="109"/>
        <end position="177"/>
    </location>
</feature>
<dbReference type="InterPro" id="IPR034746">
    <property type="entry name" value="POTRA"/>
</dbReference>
<dbReference type="PANTHER" id="PTHR37820:SF1">
    <property type="entry name" value="CELL DIVISION PROTEIN FTSQ"/>
    <property type="match status" value="1"/>
</dbReference>
<dbReference type="Pfam" id="PF08478">
    <property type="entry name" value="POTRA_1"/>
    <property type="match status" value="1"/>
</dbReference>
<dbReference type="STRING" id="39029.BSR42_02230"/>
<evidence type="ECO:0000256" key="9">
    <source>
        <dbReference type="SAM" id="Phobius"/>
    </source>
</evidence>
<evidence type="ECO:0000256" key="8">
    <source>
        <dbReference type="SAM" id="MobiDB-lite"/>
    </source>
</evidence>
<dbReference type="InParanoid" id="A0A0J6WUS5"/>
<feature type="compositionally biased region" description="Polar residues" evidence="8">
    <location>
        <begin position="14"/>
        <end position="25"/>
    </location>
</feature>
<keyword evidence="2" id="KW-1003">Cell membrane</keyword>
<evidence type="ECO:0000256" key="6">
    <source>
        <dbReference type="ARBA" id="ARBA00023136"/>
    </source>
</evidence>
<evidence type="ECO:0000256" key="4">
    <source>
        <dbReference type="ARBA" id="ARBA00022692"/>
    </source>
</evidence>
<dbReference type="OrthoDB" id="1633656at2"/>
<evidence type="ECO:0000256" key="5">
    <source>
        <dbReference type="ARBA" id="ARBA00022989"/>
    </source>
</evidence>
<feature type="transmembrane region" description="Helical" evidence="9">
    <location>
        <begin position="87"/>
        <end position="104"/>
    </location>
</feature>
<dbReference type="EMBL" id="LEKT01000040">
    <property type="protein sequence ID" value="KMO85938.1"/>
    <property type="molecule type" value="Genomic_DNA"/>
</dbReference>
<dbReference type="Proteomes" id="UP000036503">
    <property type="component" value="Unassembled WGS sequence"/>
</dbReference>
<evidence type="ECO:0000256" key="1">
    <source>
        <dbReference type="ARBA" id="ARBA00004370"/>
    </source>
</evidence>
<dbReference type="InterPro" id="IPR050487">
    <property type="entry name" value="FtsQ_DivIB"/>
</dbReference>
<evidence type="ECO:0000256" key="2">
    <source>
        <dbReference type="ARBA" id="ARBA00022475"/>
    </source>
</evidence>
<sequence>MKKEIHDRFLFSPDINSHSSRQKQAVSHPETGDVFIPPHLEDDPLYVSDLEQQEGSREEERRLVHRMVRGEKREKIRKKKRKNRQRRLWAIAAGLIVFLLWLFFRLAPVPFGALIVDGNDAMSFEDVYRACGVGDHVNVIQLAPDKIQERLQKDLRIADARVEREFPATIRITMKERKAAAVITTMYGFAYIDQTGTVIELGPQIKGVSVPIITGKKVDTLLLGDTISDGPIHAAMDYLQALPPYILQTIAEVNVGNPNQVIAYTSDSLPIHLEKGDNPLERAAITEELLQEVKNNNLSVQYIDTDVKAPRVKNK</sequence>
<dbReference type="PROSITE" id="PS51779">
    <property type="entry name" value="POTRA"/>
    <property type="match status" value="1"/>
</dbReference>
<evidence type="ECO:0000256" key="7">
    <source>
        <dbReference type="ARBA" id="ARBA00023306"/>
    </source>
</evidence>
<dbReference type="InterPro" id="IPR013685">
    <property type="entry name" value="POTRA_FtsQ_type"/>
</dbReference>
<dbReference type="AlphaFoldDB" id="A0A0J6WUS5"/>
<evidence type="ECO:0000256" key="3">
    <source>
        <dbReference type="ARBA" id="ARBA00022618"/>
    </source>
</evidence>
<organism evidence="11 12">
    <name type="scientific">Megasphaera cerevisiae DSM 20462</name>
    <dbReference type="NCBI Taxonomy" id="1122219"/>
    <lineage>
        <taxon>Bacteria</taxon>
        <taxon>Bacillati</taxon>
        <taxon>Bacillota</taxon>
        <taxon>Negativicutes</taxon>
        <taxon>Veillonellales</taxon>
        <taxon>Veillonellaceae</taxon>
        <taxon>Megasphaera</taxon>
    </lineage>
</organism>
<dbReference type="Gene3D" id="3.10.20.310">
    <property type="entry name" value="membrane protein fhac"/>
    <property type="match status" value="1"/>
</dbReference>
<name>A0A0J6WUS5_9FIRM</name>
<proteinExistence type="predicted"/>
<comment type="caution">
    <text evidence="11">The sequence shown here is derived from an EMBL/GenBank/DDBJ whole genome shotgun (WGS) entry which is preliminary data.</text>
</comment>
<keyword evidence="7" id="KW-0131">Cell cycle</keyword>
<protein>
    <submittedName>
        <fullName evidence="11">Cell division protein FtsQ</fullName>
    </submittedName>
</protein>
<dbReference type="InterPro" id="IPR005548">
    <property type="entry name" value="Cell_div_FtsQ/DivIB_C"/>
</dbReference>
<evidence type="ECO:0000313" key="11">
    <source>
        <dbReference type="EMBL" id="KMO85938.1"/>
    </source>
</evidence>
<gene>
    <name evidence="11" type="ORF">AB840_10850</name>
</gene>
<keyword evidence="6 9" id="KW-0472">Membrane</keyword>
<comment type="subcellular location">
    <subcellularLocation>
        <location evidence="1">Membrane</location>
    </subcellularLocation>
</comment>
<keyword evidence="5 9" id="KW-1133">Transmembrane helix</keyword>
<dbReference type="GO" id="GO:0051301">
    <property type="term" value="P:cell division"/>
    <property type="evidence" value="ECO:0007669"/>
    <property type="project" value="UniProtKB-KW"/>
</dbReference>
<dbReference type="Pfam" id="PF03799">
    <property type="entry name" value="FtsQ_DivIB_C"/>
    <property type="match status" value="1"/>
</dbReference>
<feature type="region of interest" description="Disordered" evidence="8">
    <location>
        <begin position="13"/>
        <end position="39"/>
    </location>
</feature>